<name>A0A4X1VLR9_PIG</name>
<organism evidence="1 2">
    <name type="scientific">Sus scrofa</name>
    <name type="common">Pig</name>
    <dbReference type="NCBI Taxonomy" id="9823"/>
    <lineage>
        <taxon>Eukaryota</taxon>
        <taxon>Metazoa</taxon>
        <taxon>Chordata</taxon>
        <taxon>Craniata</taxon>
        <taxon>Vertebrata</taxon>
        <taxon>Euteleostomi</taxon>
        <taxon>Mammalia</taxon>
        <taxon>Eutheria</taxon>
        <taxon>Laurasiatheria</taxon>
        <taxon>Artiodactyla</taxon>
        <taxon>Suina</taxon>
        <taxon>Suidae</taxon>
        <taxon>Sus</taxon>
    </lineage>
</organism>
<proteinExistence type="predicted"/>
<accession>A0A4X1VLR9</accession>
<dbReference type="Proteomes" id="UP000314985">
    <property type="component" value="Chromosome 9"/>
</dbReference>
<evidence type="ECO:0000313" key="2">
    <source>
        <dbReference type="Proteomes" id="UP000314985"/>
    </source>
</evidence>
<dbReference type="Ensembl" id="ENSSSCT00070049623.1">
    <property type="protein sequence ID" value="ENSSSCP00070041895.1"/>
    <property type="gene ID" value="ENSSSCG00070024831.1"/>
</dbReference>
<sequence length="100" mass="11250">PPWAEAQPLHGAFEGDQIIVFTVTNWSPWFFDEEGFFCTSLERPPPKFTLSGKRFSFLPGCIRMSEAHISVDQDGPRVDPLQFGGREIVYTLSLEASFAP</sequence>
<reference evidence="1" key="2">
    <citation type="submission" date="2025-08" db="UniProtKB">
        <authorList>
            <consortium name="Ensembl"/>
        </authorList>
    </citation>
    <scope>IDENTIFICATION</scope>
</reference>
<reference evidence="1 2" key="1">
    <citation type="submission" date="2017-08" db="EMBL/GenBank/DDBJ databases">
        <title>USMARCv1.0.</title>
        <authorList>
            <person name="Hannum G.I."/>
            <person name="Koren S."/>
            <person name="Schroeder S.G."/>
            <person name="Chin S.C."/>
            <person name="Nonneman D.J."/>
            <person name="Becker S.A."/>
            <person name="Rosen B.D."/>
            <person name="Bickhart D.M."/>
            <person name="Putnam N.H."/>
            <person name="Green R.E."/>
            <person name="Tuggle C.K."/>
            <person name="Liu H."/>
            <person name="Rohrer G.A."/>
            <person name="Warr A."/>
            <person name="Hall R."/>
            <person name="Kim K."/>
            <person name="Hume D.A."/>
            <person name="Talbot R."/>
            <person name="Chow W."/>
            <person name="Howe K."/>
            <person name="Schwartz A.S."/>
            <person name="Watson M."/>
            <person name="Archibald A.L."/>
            <person name="Phillippy A.M."/>
            <person name="Smith T.P.L."/>
        </authorList>
    </citation>
    <scope>NUCLEOTIDE SEQUENCE [LARGE SCALE GENOMIC DNA]</scope>
</reference>
<evidence type="ECO:0000313" key="1">
    <source>
        <dbReference type="Ensembl" id="ENSSSCP00070041895.1"/>
    </source>
</evidence>
<dbReference type="AlphaFoldDB" id="A0A4X1VLR9"/>
<protein>
    <submittedName>
        <fullName evidence="1">Uncharacterized protein</fullName>
    </submittedName>
</protein>